<dbReference type="KEGG" id="sfm:108919515"/>
<dbReference type="OrthoDB" id="20127at2759"/>
<evidence type="ECO:0000313" key="3">
    <source>
        <dbReference type="Proteomes" id="UP000694397"/>
    </source>
</evidence>
<dbReference type="Ensembl" id="ENSSFOT00015020847.2">
    <property type="protein sequence ID" value="ENSSFOP00015020614.1"/>
    <property type="gene ID" value="ENSSFOG00015013266.2"/>
</dbReference>
<dbReference type="InterPro" id="IPR019188">
    <property type="entry name" value="SNAPC1"/>
</dbReference>
<dbReference type="GO" id="GO:0019185">
    <property type="term" value="C:snRNA-activating protein complex"/>
    <property type="evidence" value="ECO:0007669"/>
    <property type="project" value="TreeGrafter"/>
</dbReference>
<protein>
    <submittedName>
        <fullName evidence="2">Small nuclear RNA activating complex polypeptide 1</fullName>
    </submittedName>
</protein>
<feature type="compositionally biased region" description="Polar residues" evidence="1">
    <location>
        <begin position="288"/>
        <end position="298"/>
    </location>
</feature>
<name>A0A8C9RW32_SCLFO</name>
<dbReference type="GeneID" id="108919515"/>
<dbReference type="PANTHER" id="PTHR15131:SF3">
    <property type="entry name" value="SNRNA-ACTIVATING PROTEIN COMPLEX SUBUNIT 1"/>
    <property type="match status" value="1"/>
</dbReference>
<dbReference type="Pfam" id="PF09808">
    <property type="entry name" value="SNAPC1"/>
    <property type="match status" value="1"/>
</dbReference>
<gene>
    <name evidence="2" type="primary">SNAPC1</name>
    <name evidence="2" type="synonym">snapc1b</name>
</gene>
<reference evidence="2 3" key="1">
    <citation type="submission" date="2019-04" db="EMBL/GenBank/DDBJ databases">
        <authorList>
            <consortium name="Wellcome Sanger Institute Data Sharing"/>
        </authorList>
    </citation>
    <scope>NUCLEOTIDE SEQUENCE [LARGE SCALE GENOMIC DNA]</scope>
</reference>
<proteinExistence type="predicted"/>
<reference evidence="2" key="3">
    <citation type="submission" date="2025-09" db="UniProtKB">
        <authorList>
            <consortium name="Ensembl"/>
        </authorList>
    </citation>
    <scope>IDENTIFICATION</scope>
</reference>
<feature type="region of interest" description="Disordered" evidence="1">
    <location>
        <begin position="277"/>
        <end position="298"/>
    </location>
</feature>
<evidence type="ECO:0000313" key="2">
    <source>
        <dbReference type="Ensembl" id="ENSSFOP00015020614.1"/>
    </source>
</evidence>
<dbReference type="PANTHER" id="PTHR15131">
    <property type="entry name" value="SMALL NUCLEAR RNA ACTIVATING COMPLEX, POLYPEPTIDE 1"/>
    <property type="match status" value="1"/>
</dbReference>
<dbReference type="GO" id="GO:0042796">
    <property type="term" value="P:snRNA transcription by RNA polymerase III"/>
    <property type="evidence" value="ECO:0007669"/>
    <property type="project" value="TreeGrafter"/>
</dbReference>
<accession>A0A8C9RW32</accession>
<dbReference type="Proteomes" id="UP000694397">
    <property type="component" value="Chromosome 15"/>
</dbReference>
<reference evidence="2" key="2">
    <citation type="submission" date="2025-08" db="UniProtKB">
        <authorList>
            <consortium name="Ensembl"/>
        </authorList>
    </citation>
    <scope>IDENTIFICATION</scope>
</reference>
<sequence length="356" mass="41446">MDNYIQALKADFEELLGQFQRTDSVRYENFLPIWRNLDFPSLFYGKIVPNEMRIFCRLALATAYQYFLPPYTFQIRVGGLYLLYGLYHTQLASPKEKIRIALKDWEEVMKFQQDAANAQHYDVVYILRKLLSEKSFYFAAMPKQLNYQSKKKPLRNEVCEEFRERPQRVKDLISMDTLEEVMNVQQHYEKMKAAISATPGQLDSAINFIRKDLVSQLRSTMMEYHKLEEQQSRDTVPKSGDGDNAAGEGSSEQQECSQRAQLLASIKSKSYGHVLEASKSRRHRQVEMDTSGSGTDPSQLVLFRKKKRPLSLKARTKKNLIDKVGTLKQEATEFTGPGMMEENSKENSKKKRRFRW</sequence>
<feature type="region of interest" description="Disordered" evidence="1">
    <location>
        <begin position="332"/>
        <end position="356"/>
    </location>
</feature>
<dbReference type="GO" id="GO:0042795">
    <property type="term" value="P:snRNA transcription by RNA polymerase II"/>
    <property type="evidence" value="ECO:0007669"/>
    <property type="project" value="TreeGrafter"/>
</dbReference>
<feature type="compositionally biased region" description="Polar residues" evidence="1">
    <location>
        <begin position="250"/>
        <end position="260"/>
    </location>
</feature>
<evidence type="ECO:0000256" key="1">
    <source>
        <dbReference type="SAM" id="MobiDB-lite"/>
    </source>
</evidence>
<feature type="region of interest" description="Disordered" evidence="1">
    <location>
        <begin position="228"/>
        <end position="260"/>
    </location>
</feature>
<keyword evidence="3" id="KW-1185">Reference proteome</keyword>
<dbReference type="CTD" id="393224"/>
<organism evidence="2 3">
    <name type="scientific">Scleropages formosus</name>
    <name type="common">Asian bonytongue</name>
    <name type="synonym">Osteoglossum formosum</name>
    <dbReference type="NCBI Taxonomy" id="113540"/>
    <lineage>
        <taxon>Eukaryota</taxon>
        <taxon>Metazoa</taxon>
        <taxon>Chordata</taxon>
        <taxon>Craniata</taxon>
        <taxon>Vertebrata</taxon>
        <taxon>Euteleostomi</taxon>
        <taxon>Actinopterygii</taxon>
        <taxon>Neopterygii</taxon>
        <taxon>Teleostei</taxon>
        <taxon>Osteoglossocephala</taxon>
        <taxon>Osteoglossomorpha</taxon>
        <taxon>Osteoglossiformes</taxon>
        <taxon>Osteoglossidae</taxon>
        <taxon>Scleropages</taxon>
    </lineage>
</organism>
<dbReference type="GO" id="GO:0043565">
    <property type="term" value="F:sequence-specific DNA binding"/>
    <property type="evidence" value="ECO:0007669"/>
    <property type="project" value="TreeGrafter"/>
</dbReference>
<dbReference type="GeneTree" id="ENSGT00390000018691"/>
<dbReference type="AlphaFoldDB" id="A0A8C9RW32"/>